<dbReference type="AlphaFoldDB" id="A0A0P1ABT2"/>
<protein>
    <recommendedName>
        <fullName evidence="5">RxLR-like protein</fullName>
    </recommendedName>
</protein>
<proteinExistence type="predicted"/>
<feature type="signal peptide" evidence="2">
    <location>
        <begin position="1"/>
        <end position="18"/>
    </location>
</feature>
<name>A0A0P1ABT2_PLAHL</name>
<keyword evidence="4" id="KW-1185">Reference proteome</keyword>
<reference evidence="4" key="1">
    <citation type="submission" date="2014-09" db="EMBL/GenBank/DDBJ databases">
        <authorList>
            <person name="Sharma Rahul"/>
            <person name="Thines Marco"/>
        </authorList>
    </citation>
    <scope>NUCLEOTIDE SEQUENCE [LARGE SCALE GENOMIC DNA]</scope>
</reference>
<evidence type="ECO:0008006" key="5">
    <source>
        <dbReference type="Google" id="ProtNLM"/>
    </source>
</evidence>
<dbReference type="EMBL" id="CCYD01000321">
    <property type="protein sequence ID" value="CEG38308.1"/>
    <property type="molecule type" value="Genomic_DNA"/>
</dbReference>
<feature type="chain" id="PRO_5006058536" description="RxLR-like protein" evidence="2">
    <location>
        <begin position="19"/>
        <end position="146"/>
    </location>
</feature>
<evidence type="ECO:0000256" key="1">
    <source>
        <dbReference type="SAM" id="MobiDB-lite"/>
    </source>
</evidence>
<feature type="region of interest" description="Disordered" evidence="1">
    <location>
        <begin position="102"/>
        <end position="133"/>
    </location>
</feature>
<keyword evidence="2" id="KW-0732">Signal</keyword>
<evidence type="ECO:0000256" key="2">
    <source>
        <dbReference type="SAM" id="SignalP"/>
    </source>
</evidence>
<organism evidence="3 4">
    <name type="scientific">Plasmopara halstedii</name>
    <name type="common">Downy mildew of sunflower</name>
    <dbReference type="NCBI Taxonomy" id="4781"/>
    <lineage>
        <taxon>Eukaryota</taxon>
        <taxon>Sar</taxon>
        <taxon>Stramenopiles</taxon>
        <taxon>Oomycota</taxon>
        <taxon>Peronosporomycetes</taxon>
        <taxon>Peronosporales</taxon>
        <taxon>Peronosporaceae</taxon>
        <taxon>Plasmopara</taxon>
    </lineage>
</organism>
<dbReference type="RefSeq" id="XP_024574677.1">
    <property type="nucleotide sequence ID" value="XM_024723730.1"/>
</dbReference>
<accession>A0A0P1ABT2</accession>
<dbReference type="STRING" id="4781.A0A0P1ABT2"/>
<dbReference type="Proteomes" id="UP000054928">
    <property type="component" value="Unassembled WGS sequence"/>
</dbReference>
<evidence type="ECO:0000313" key="4">
    <source>
        <dbReference type="Proteomes" id="UP000054928"/>
    </source>
</evidence>
<sequence length="146" mass="16301">MQIWYVVAVAAQAACVSSLDTSDKSDQKATFSKLASMNADNAGIVIPYSDGSSTTFSNSLTDDGDNVVQEYLASNVDAKQNVVPSYQNTEQDEILDDAKNVADHKTKAQREEAKEARHEAQQKRRAERDAQEKEWWKMKALQRSEL</sequence>
<dbReference type="OrthoDB" id="129270at2759"/>
<evidence type="ECO:0000313" key="3">
    <source>
        <dbReference type="EMBL" id="CEG38308.1"/>
    </source>
</evidence>
<dbReference type="GeneID" id="36403444"/>